<protein>
    <submittedName>
        <fullName evidence="1">Uncharacterized protein</fullName>
    </submittedName>
</protein>
<organism evidence="1 2">
    <name type="scientific">Fictibacillus marinisediminis</name>
    <dbReference type="NCBI Taxonomy" id="2878389"/>
    <lineage>
        <taxon>Bacteria</taxon>
        <taxon>Bacillati</taxon>
        <taxon>Bacillota</taxon>
        <taxon>Bacilli</taxon>
        <taxon>Bacillales</taxon>
        <taxon>Fictibacillaceae</taxon>
        <taxon>Fictibacillus</taxon>
    </lineage>
</organism>
<dbReference type="Proteomes" id="UP001139011">
    <property type="component" value="Unassembled WGS sequence"/>
</dbReference>
<sequence>MSLCYGIEIKQVSKKHPAAAAQIVRKTAELANVFDRSGEIIIVKTMEEALALKAYYGTQNYFEELHPLYSPEFFQPTDRFWDYGFRSASQHFYLFEDTVLSFTINGGTSQEISMALFQLDEHLIGTEQRDHSSKYFVDKEEKELIEKYASAYNIAITVQS</sequence>
<dbReference type="AlphaFoldDB" id="A0A9X1XBJ1"/>
<comment type="caution">
    <text evidence="1">The sequence shown here is derived from an EMBL/GenBank/DDBJ whole genome shotgun (WGS) entry which is preliminary data.</text>
</comment>
<evidence type="ECO:0000313" key="1">
    <source>
        <dbReference type="EMBL" id="MCK6257689.1"/>
    </source>
</evidence>
<dbReference type="EMBL" id="JAIWJX010000002">
    <property type="protein sequence ID" value="MCK6257689.1"/>
    <property type="molecule type" value="Genomic_DNA"/>
</dbReference>
<accession>A0A9X1XBJ1</accession>
<gene>
    <name evidence="1" type="ORF">LCY76_13930</name>
</gene>
<proteinExistence type="predicted"/>
<keyword evidence="2" id="KW-1185">Reference proteome</keyword>
<dbReference type="RefSeq" id="WP_248253127.1">
    <property type="nucleotide sequence ID" value="NZ_JAIWJX010000002.1"/>
</dbReference>
<name>A0A9X1XBJ1_9BACL</name>
<evidence type="ECO:0000313" key="2">
    <source>
        <dbReference type="Proteomes" id="UP001139011"/>
    </source>
</evidence>
<reference evidence="1" key="1">
    <citation type="submission" date="2021-09" db="EMBL/GenBank/DDBJ databases">
        <title>Genome analysis of Fictibacillus sp. KIGAM418 isolated from marine sediment.</title>
        <authorList>
            <person name="Seo M.-J."/>
            <person name="Cho E.-S."/>
            <person name="Hwang C.Y."/>
        </authorList>
    </citation>
    <scope>NUCLEOTIDE SEQUENCE</scope>
    <source>
        <strain evidence="1">KIGAM418</strain>
    </source>
</reference>